<evidence type="ECO:0000256" key="3">
    <source>
        <dbReference type="ARBA" id="ARBA00012737"/>
    </source>
</evidence>
<dbReference type="InterPro" id="IPR033738">
    <property type="entry name" value="AsnB_N"/>
</dbReference>
<comment type="catalytic activity">
    <reaction evidence="7">
        <text>L-aspartate + L-glutamine + ATP + H2O = L-asparagine + L-glutamate + AMP + diphosphate + H(+)</text>
        <dbReference type="Rhea" id="RHEA:12228"/>
        <dbReference type="ChEBI" id="CHEBI:15377"/>
        <dbReference type="ChEBI" id="CHEBI:15378"/>
        <dbReference type="ChEBI" id="CHEBI:29985"/>
        <dbReference type="ChEBI" id="CHEBI:29991"/>
        <dbReference type="ChEBI" id="CHEBI:30616"/>
        <dbReference type="ChEBI" id="CHEBI:33019"/>
        <dbReference type="ChEBI" id="CHEBI:58048"/>
        <dbReference type="ChEBI" id="CHEBI:58359"/>
        <dbReference type="ChEBI" id="CHEBI:456215"/>
        <dbReference type="EC" id="6.3.5.4"/>
    </reaction>
</comment>
<evidence type="ECO:0000256" key="7">
    <source>
        <dbReference type="ARBA" id="ARBA00048741"/>
    </source>
</evidence>
<dbReference type="Proteomes" id="UP001248819">
    <property type="component" value="Unassembled WGS sequence"/>
</dbReference>
<dbReference type="GO" id="GO:0004066">
    <property type="term" value="F:asparagine synthase (glutamine-hydrolyzing) activity"/>
    <property type="evidence" value="ECO:0007669"/>
    <property type="project" value="UniProtKB-EC"/>
</dbReference>
<dbReference type="PROSITE" id="PS51278">
    <property type="entry name" value="GATASE_TYPE_2"/>
    <property type="match status" value="1"/>
</dbReference>
<evidence type="ECO:0000313" key="10">
    <source>
        <dbReference type="Proteomes" id="UP001248819"/>
    </source>
</evidence>
<gene>
    <name evidence="9" type="primary">asnB</name>
    <name evidence="9" type="ORF">RM529_05695</name>
</gene>
<evidence type="ECO:0000256" key="6">
    <source>
        <dbReference type="ARBA" id="ARBA00022962"/>
    </source>
</evidence>
<dbReference type="PANTHER" id="PTHR43284:SF1">
    <property type="entry name" value="ASPARAGINE SYNTHETASE"/>
    <property type="match status" value="1"/>
</dbReference>
<evidence type="ECO:0000313" key="9">
    <source>
        <dbReference type="EMBL" id="MDT0649628.1"/>
    </source>
</evidence>
<evidence type="ECO:0000256" key="4">
    <source>
        <dbReference type="ARBA" id="ARBA00022741"/>
    </source>
</evidence>
<dbReference type="InterPro" id="IPR029055">
    <property type="entry name" value="Ntn_hydrolases_N"/>
</dbReference>
<comment type="pathway">
    <text evidence="1">Amino-acid biosynthesis; L-asparagine biosynthesis; L-asparagine from L-aspartate (L-Gln route): step 1/1.</text>
</comment>
<dbReference type="PANTHER" id="PTHR43284">
    <property type="entry name" value="ASPARAGINE SYNTHETASE (GLUTAMINE-HYDROLYZING)"/>
    <property type="match status" value="1"/>
</dbReference>
<dbReference type="Pfam" id="PF13537">
    <property type="entry name" value="GATase_7"/>
    <property type="match status" value="1"/>
</dbReference>
<dbReference type="SUPFAM" id="SSF52402">
    <property type="entry name" value="Adenine nucleotide alpha hydrolases-like"/>
    <property type="match status" value="1"/>
</dbReference>
<keyword evidence="5" id="KW-0067">ATP-binding</keyword>
<proteinExistence type="inferred from homology"/>
<feature type="non-terminal residue" evidence="9">
    <location>
        <position position="353"/>
    </location>
</feature>
<dbReference type="InterPro" id="IPR001962">
    <property type="entry name" value="Asn_synthase"/>
</dbReference>
<evidence type="ECO:0000256" key="1">
    <source>
        <dbReference type="ARBA" id="ARBA00005187"/>
    </source>
</evidence>
<keyword evidence="9" id="KW-0436">Ligase</keyword>
<dbReference type="EC" id="6.3.5.4" evidence="3"/>
<dbReference type="RefSeq" id="WP_311483789.1">
    <property type="nucleotide sequence ID" value="NZ_JAVRHP010000020.1"/>
</dbReference>
<comment type="similarity">
    <text evidence="2">Belongs to the asparagine synthetase family.</text>
</comment>
<comment type="caution">
    <text evidence="9">The sequence shown here is derived from an EMBL/GenBank/DDBJ whole genome shotgun (WGS) entry which is preliminary data.</text>
</comment>
<name>A0ABU3CTD5_9FLAO</name>
<dbReference type="Gene3D" id="3.40.50.620">
    <property type="entry name" value="HUPs"/>
    <property type="match status" value="1"/>
</dbReference>
<keyword evidence="4" id="KW-0547">Nucleotide-binding</keyword>
<dbReference type="NCBIfam" id="TIGR01536">
    <property type="entry name" value="asn_synth_AEB"/>
    <property type="match status" value="1"/>
</dbReference>
<protein>
    <recommendedName>
        <fullName evidence="3">asparagine synthase (glutamine-hydrolyzing)</fullName>
        <ecNumber evidence="3">6.3.5.4</ecNumber>
    </recommendedName>
</protein>
<accession>A0ABU3CTD5</accession>
<dbReference type="InterPro" id="IPR006426">
    <property type="entry name" value="Asn_synth_AEB"/>
</dbReference>
<sequence length="353" mass="39845">MCGINGVFFKKNKSEKEISGTLSKMNGKIIHRGPDEDGFYAKAKQEFSIGMAMRRLSIIDLSTGKQPMFSEDGKIAIVFNGEIYNYRQLKNDLLKKNVEFLTTSDTEVILRLYEQHGTSSFKMLDGMFAFSIFDENKNKLLITRDFFGEKPLYYANFENKIFWASELKSIMAVADKKPEISKEGLNLYLQLTYIPAPFSIYEGIHKLPPNHYLELDCSNSSTKIVEIENELQTNIDPDISFEEAKRQTHDLVTESVKSRSVADVPLGTFLSGGVDSSIVSLALAQQEENKIDTFSVGFEKKSFDETDKSRVVADIIGSSHHEFIISVDDLKDNINNILLNFDEPFADSSSLPT</sequence>
<dbReference type="InterPro" id="IPR017932">
    <property type="entry name" value="GATase_2_dom"/>
</dbReference>
<evidence type="ECO:0000259" key="8">
    <source>
        <dbReference type="PROSITE" id="PS51278"/>
    </source>
</evidence>
<dbReference type="InterPro" id="IPR014729">
    <property type="entry name" value="Rossmann-like_a/b/a_fold"/>
</dbReference>
<evidence type="ECO:0000256" key="2">
    <source>
        <dbReference type="ARBA" id="ARBA00005752"/>
    </source>
</evidence>
<dbReference type="InterPro" id="IPR051786">
    <property type="entry name" value="ASN_synthetase/amidase"/>
</dbReference>
<keyword evidence="6" id="KW-0315">Glutamine amidotransferase</keyword>
<dbReference type="SUPFAM" id="SSF56235">
    <property type="entry name" value="N-terminal nucleophile aminohydrolases (Ntn hydrolases)"/>
    <property type="match status" value="1"/>
</dbReference>
<dbReference type="Gene3D" id="3.60.20.10">
    <property type="entry name" value="Glutamine Phosphoribosylpyrophosphate, subunit 1, domain 1"/>
    <property type="match status" value="1"/>
</dbReference>
<dbReference type="CDD" id="cd00712">
    <property type="entry name" value="AsnB"/>
    <property type="match status" value="1"/>
</dbReference>
<dbReference type="Pfam" id="PF00733">
    <property type="entry name" value="Asn_synthase"/>
    <property type="match status" value="1"/>
</dbReference>
<dbReference type="CDD" id="cd01991">
    <property type="entry name" value="Asn_synthase_B_C"/>
    <property type="match status" value="1"/>
</dbReference>
<feature type="domain" description="Glutamine amidotransferase type-2" evidence="8">
    <location>
        <begin position="2"/>
        <end position="218"/>
    </location>
</feature>
<keyword evidence="10" id="KW-1185">Reference proteome</keyword>
<reference evidence="9 10" key="1">
    <citation type="submission" date="2023-09" db="EMBL/GenBank/DDBJ databases">
        <authorList>
            <person name="Rey-Velasco X."/>
        </authorList>
    </citation>
    <scope>NUCLEOTIDE SEQUENCE [LARGE SCALE GENOMIC DNA]</scope>
    <source>
        <strain evidence="9 10">F297</strain>
    </source>
</reference>
<organism evidence="9 10">
    <name type="scientific">Autumnicola edwardsiae</name>
    <dbReference type="NCBI Taxonomy" id="3075594"/>
    <lineage>
        <taxon>Bacteria</taxon>
        <taxon>Pseudomonadati</taxon>
        <taxon>Bacteroidota</taxon>
        <taxon>Flavobacteriia</taxon>
        <taxon>Flavobacteriales</taxon>
        <taxon>Flavobacteriaceae</taxon>
        <taxon>Autumnicola</taxon>
    </lineage>
</organism>
<dbReference type="EMBL" id="JAVRHP010000020">
    <property type="protein sequence ID" value="MDT0649628.1"/>
    <property type="molecule type" value="Genomic_DNA"/>
</dbReference>
<evidence type="ECO:0000256" key="5">
    <source>
        <dbReference type="ARBA" id="ARBA00022840"/>
    </source>
</evidence>